<dbReference type="AlphaFoldDB" id="A0A382MX78"/>
<protein>
    <submittedName>
        <fullName evidence="1">Uncharacterized protein</fullName>
    </submittedName>
</protein>
<evidence type="ECO:0000313" key="1">
    <source>
        <dbReference type="EMBL" id="SVC53130.1"/>
    </source>
</evidence>
<accession>A0A382MX78</accession>
<name>A0A382MX78_9ZZZZ</name>
<reference evidence="1" key="1">
    <citation type="submission" date="2018-05" db="EMBL/GenBank/DDBJ databases">
        <authorList>
            <person name="Lanie J.A."/>
            <person name="Ng W.-L."/>
            <person name="Kazmierczak K.M."/>
            <person name="Andrzejewski T.M."/>
            <person name="Davidsen T.M."/>
            <person name="Wayne K.J."/>
            <person name="Tettelin H."/>
            <person name="Glass J.I."/>
            <person name="Rusch D."/>
            <person name="Podicherti R."/>
            <person name="Tsui H.-C.T."/>
            <person name="Winkler M.E."/>
        </authorList>
    </citation>
    <scope>NUCLEOTIDE SEQUENCE</scope>
</reference>
<proteinExistence type="predicted"/>
<gene>
    <name evidence="1" type="ORF">METZ01_LOCUS305984</name>
</gene>
<organism evidence="1">
    <name type="scientific">marine metagenome</name>
    <dbReference type="NCBI Taxonomy" id="408172"/>
    <lineage>
        <taxon>unclassified sequences</taxon>
        <taxon>metagenomes</taxon>
        <taxon>ecological metagenomes</taxon>
    </lineage>
</organism>
<feature type="non-terminal residue" evidence="1">
    <location>
        <position position="82"/>
    </location>
</feature>
<dbReference type="EMBL" id="UINC01096333">
    <property type="protein sequence ID" value="SVC53130.1"/>
    <property type="molecule type" value="Genomic_DNA"/>
</dbReference>
<sequence length="82" mass="9881">MKIICDKKNQDKCKYLKNSLLYNQEKYFNNNLTLELNNDQIILLNHNYNPPVSISIDFLNQSFINKIDQRLNQNEIFLKIFQ</sequence>